<proteinExistence type="inferred from homology"/>
<keyword evidence="2" id="KW-0560">Oxidoreductase</keyword>
<evidence type="ECO:0000256" key="1">
    <source>
        <dbReference type="ARBA" id="ARBA00006484"/>
    </source>
</evidence>
<dbReference type="GO" id="GO:0016491">
    <property type="term" value="F:oxidoreductase activity"/>
    <property type="evidence" value="ECO:0007669"/>
    <property type="project" value="UniProtKB-KW"/>
</dbReference>
<reference evidence="3 4" key="1">
    <citation type="submission" date="2017-11" db="EMBL/GenBank/DDBJ databases">
        <title>Genomic Encyclopedia of Archaeal and Bacterial Type Strains, Phase II (KMG-II): From Individual Species to Whole Genera.</title>
        <authorList>
            <person name="Goeker M."/>
        </authorList>
    </citation>
    <scope>NUCLEOTIDE SEQUENCE [LARGE SCALE GENOMIC DNA]</scope>
    <source>
        <strain evidence="3 4">DSM 27393</strain>
    </source>
</reference>
<dbReference type="Gene3D" id="3.40.50.720">
    <property type="entry name" value="NAD(P)-binding Rossmann-like Domain"/>
    <property type="match status" value="1"/>
</dbReference>
<dbReference type="EMBL" id="PGFF01000001">
    <property type="protein sequence ID" value="PJJ73566.1"/>
    <property type="molecule type" value="Genomic_DNA"/>
</dbReference>
<evidence type="ECO:0000313" key="3">
    <source>
        <dbReference type="EMBL" id="PJJ73566.1"/>
    </source>
</evidence>
<dbReference type="OrthoDB" id="4773823at2"/>
<sequence length="230" mass="22875">MTTGAESPVSGPDAGPSAPLAAGRVVVVTGATGDAGRAVCARLVAAGARVVAVGTDAGRLASVPAEARFVADLTDADAAGTLASRVASEVGPADGLVHLVGGWRSGNDEAAWSDLEPRLLGTLRHATLAFHDQLTASEAGRLVIVGSTAAERPTWSGAAYGVLKAAAASWVSAVASGWRKAERAAAVTFVVRSLGDGGTPHAALADAVAALWDTPATESNGRSIPLVTDH</sequence>
<dbReference type="InterPro" id="IPR051122">
    <property type="entry name" value="SDR_DHRS6-like"/>
</dbReference>
<dbReference type="InterPro" id="IPR036291">
    <property type="entry name" value="NAD(P)-bd_dom_sf"/>
</dbReference>
<dbReference type="PRINTS" id="PR00081">
    <property type="entry name" value="GDHRDH"/>
</dbReference>
<name>A0A2M9CNV0_9MICO</name>
<keyword evidence="4" id="KW-1185">Reference proteome</keyword>
<comment type="similarity">
    <text evidence="1">Belongs to the short-chain dehydrogenases/reductases (SDR) family.</text>
</comment>
<accession>A0A2M9CNV0</accession>
<dbReference type="InterPro" id="IPR002347">
    <property type="entry name" value="SDR_fam"/>
</dbReference>
<dbReference type="AlphaFoldDB" id="A0A2M9CNV0"/>
<gene>
    <name evidence="3" type="ORF">CLV46_3159</name>
</gene>
<dbReference type="SUPFAM" id="SSF51735">
    <property type="entry name" value="NAD(P)-binding Rossmann-fold domains"/>
    <property type="match status" value="1"/>
</dbReference>
<dbReference type="PANTHER" id="PTHR43477:SF1">
    <property type="entry name" value="DIHYDROANTICAPSIN 7-DEHYDROGENASE"/>
    <property type="match status" value="1"/>
</dbReference>
<evidence type="ECO:0000313" key="4">
    <source>
        <dbReference type="Proteomes" id="UP000228758"/>
    </source>
</evidence>
<evidence type="ECO:0000256" key="2">
    <source>
        <dbReference type="ARBA" id="ARBA00023002"/>
    </source>
</evidence>
<protein>
    <submittedName>
        <fullName evidence="3">Short subunit dehydrogenase</fullName>
    </submittedName>
</protein>
<organism evidence="3 4">
    <name type="scientific">Diaminobutyricimonas aerilata</name>
    <dbReference type="NCBI Taxonomy" id="1162967"/>
    <lineage>
        <taxon>Bacteria</taxon>
        <taxon>Bacillati</taxon>
        <taxon>Actinomycetota</taxon>
        <taxon>Actinomycetes</taxon>
        <taxon>Micrococcales</taxon>
        <taxon>Microbacteriaceae</taxon>
        <taxon>Diaminobutyricimonas</taxon>
    </lineage>
</organism>
<comment type="caution">
    <text evidence="3">The sequence shown here is derived from an EMBL/GenBank/DDBJ whole genome shotgun (WGS) entry which is preliminary data.</text>
</comment>
<dbReference type="PANTHER" id="PTHR43477">
    <property type="entry name" value="DIHYDROANTICAPSIN 7-DEHYDROGENASE"/>
    <property type="match status" value="1"/>
</dbReference>
<dbReference type="Proteomes" id="UP000228758">
    <property type="component" value="Unassembled WGS sequence"/>
</dbReference>
<dbReference type="RefSeq" id="WP_100365635.1">
    <property type="nucleotide sequence ID" value="NZ_PGFF01000001.1"/>
</dbReference>
<dbReference type="Pfam" id="PF00106">
    <property type="entry name" value="adh_short"/>
    <property type="match status" value="1"/>
</dbReference>